<evidence type="ECO:0000256" key="2">
    <source>
        <dbReference type="ARBA" id="ARBA00022692"/>
    </source>
</evidence>
<dbReference type="PANTHER" id="PTHR43066:SF11">
    <property type="entry name" value="PEPTIDASE S54 RHOMBOID DOMAIN-CONTAINING PROTEIN"/>
    <property type="match status" value="1"/>
</dbReference>
<feature type="transmembrane region" description="Helical" evidence="6">
    <location>
        <begin position="17"/>
        <end position="36"/>
    </location>
</feature>
<dbReference type="Proteomes" id="UP000500938">
    <property type="component" value="Chromosome"/>
</dbReference>
<comment type="subcellular location">
    <subcellularLocation>
        <location evidence="1">Membrane</location>
        <topology evidence="1">Multi-pass membrane protein</topology>
    </subcellularLocation>
</comment>
<dbReference type="RefSeq" id="WP_171226324.1">
    <property type="nucleotide sequence ID" value="NZ_CP053085.1"/>
</dbReference>
<evidence type="ECO:0000256" key="6">
    <source>
        <dbReference type="SAM" id="Phobius"/>
    </source>
</evidence>
<feature type="region of interest" description="Disordered" evidence="5">
    <location>
        <begin position="214"/>
        <end position="274"/>
    </location>
</feature>
<dbReference type="Pfam" id="PF20216">
    <property type="entry name" value="DUF6576"/>
    <property type="match status" value="1"/>
</dbReference>
<keyword evidence="10" id="KW-1185">Reference proteome</keyword>
<keyword evidence="9" id="KW-0378">Hydrolase</keyword>
<dbReference type="KEGG" id="ggr:HKW67_15910"/>
<evidence type="ECO:0000259" key="8">
    <source>
        <dbReference type="Pfam" id="PF20216"/>
    </source>
</evidence>
<feature type="domain" description="Peptidase S54 rhomboid" evidence="7">
    <location>
        <begin position="55"/>
        <end position="194"/>
    </location>
</feature>
<sequence>MAYVTYDDFDQPRNPSAVYWLIGLCVGVYFVQATLVGDANMANWFGYSAGDLASRSLWTIGTYMFVHGGIMHLLLNMWTLWLFGPRVERAWGSSTFVWYYLWCGIGGWAFHYMFQRNGGTLVGASAAILGIAVAYASRWPDDEVLFFGVVPMKVKWLVVFMALINITMAVVASGSIGGTAYAAHIGGMLAGWVYLRAPGAGSLGRFRNRIASAPDYGDDTPRAVPKSSRPREREVDDIVAQSKAAVSRVRPEPRPEPRPAPRPGQTAVAPQPSTALDAVLDKIAAEGMSSLTQAERLLLDEWSKRLRDLT</sequence>
<dbReference type="GO" id="GO:0006508">
    <property type="term" value="P:proteolysis"/>
    <property type="evidence" value="ECO:0007669"/>
    <property type="project" value="UniProtKB-KW"/>
</dbReference>
<dbReference type="InterPro" id="IPR022764">
    <property type="entry name" value="Peptidase_S54_rhomboid_dom"/>
</dbReference>
<evidence type="ECO:0000313" key="9">
    <source>
        <dbReference type="EMBL" id="QJR36891.1"/>
    </source>
</evidence>
<accession>A0A6M4IXJ0</accession>
<dbReference type="EMBL" id="CP053085">
    <property type="protein sequence ID" value="QJR36891.1"/>
    <property type="molecule type" value="Genomic_DNA"/>
</dbReference>
<evidence type="ECO:0000256" key="3">
    <source>
        <dbReference type="ARBA" id="ARBA00022989"/>
    </source>
</evidence>
<evidence type="ECO:0000256" key="4">
    <source>
        <dbReference type="ARBA" id="ARBA00023136"/>
    </source>
</evidence>
<dbReference type="InterPro" id="IPR035952">
    <property type="entry name" value="Rhomboid-like_sf"/>
</dbReference>
<reference evidence="9 10" key="1">
    <citation type="submission" date="2020-05" db="EMBL/GenBank/DDBJ databases">
        <title>Complete genome sequence of Gemmatimonas greenlandica TET16.</title>
        <authorList>
            <person name="Zeng Y."/>
        </authorList>
    </citation>
    <scope>NUCLEOTIDE SEQUENCE [LARGE SCALE GENOMIC DNA]</scope>
    <source>
        <strain evidence="9 10">TET16</strain>
    </source>
</reference>
<keyword evidence="3 6" id="KW-1133">Transmembrane helix</keyword>
<evidence type="ECO:0000313" key="10">
    <source>
        <dbReference type="Proteomes" id="UP000500938"/>
    </source>
</evidence>
<feature type="compositionally biased region" description="Basic and acidic residues" evidence="5">
    <location>
        <begin position="249"/>
        <end position="259"/>
    </location>
</feature>
<keyword evidence="4 6" id="KW-0472">Membrane</keyword>
<dbReference type="InterPro" id="IPR046483">
    <property type="entry name" value="DUF6576"/>
</dbReference>
<evidence type="ECO:0000256" key="5">
    <source>
        <dbReference type="SAM" id="MobiDB-lite"/>
    </source>
</evidence>
<evidence type="ECO:0000256" key="1">
    <source>
        <dbReference type="ARBA" id="ARBA00004141"/>
    </source>
</evidence>
<feature type="domain" description="DUF6576" evidence="8">
    <location>
        <begin position="276"/>
        <end position="305"/>
    </location>
</feature>
<feature type="transmembrane region" description="Helical" evidence="6">
    <location>
        <begin position="96"/>
        <end position="114"/>
    </location>
</feature>
<evidence type="ECO:0000259" key="7">
    <source>
        <dbReference type="Pfam" id="PF01694"/>
    </source>
</evidence>
<feature type="transmembrane region" description="Helical" evidence="6">
    <location>
        <begin position="121"/>
        <end position="137"/>
    </location>
</feature>
<dbReference type="SUPFAM" id="SSF144091">
    <property type="entry name" value="Rhomboid-like"/>
    <property type="match status" value="1"/>
</dbReference>
<proteinExistence type="predicted"/>
<organism evidence="9 10">
    <name type="scientific">Gemmatimonas groenlandica</name>
    <dbReference type="NCBI Taxonomy" id="2732249"/>
    <lineage>
        <taxon>Bacteria</taxon>
        <taxon>Pseudomonadati</taxon>
        <taxon>Gemmatimonadota</taxon>
        <taxon>Gemmatimonadia</taxon>
        <taxon>Gemmatimonadales</taxon>
        <taxon>Gemmatimonadaceae</taxon>
        <taxon>Gemmatimonas</taxon>
    </lineage>
</organism>
<feature type="transmembrane region" description="Helical" evidence="6">
    <location>
        <begin position="57"/>
        <end position="84"/>
    </location>
</feature>
<dbReference type="Gene3D" id="1.20.1540.10">
    <property type="entry name" value="Rhomboid-like"/>
    <property type="match status" value="1"/>
</dbReference>
<gene>
    <name evidence="9" type="ORF">HKW67_15910</name>
</gene>
<dbReference type="PANTHER" id="PTHR43066">
    <property type="entry name" value="RHOMBOID-RELATED PROTEIN"/>
    <property type="match status" value="1"/>
</dbReference>
<keyword evidence="2 6" id="KW-0812">Transmembrane</keyword>
<feature type="transmembrane region" description="Helical" evidence="6">
    <location>
        <begin position="157"/>
        <end position="183"/>
    </location>
</feature>
<dbReference type="AlphaFoldDB" id="A0A6M4IXJ0"/>
<keyword evidence="9" id="KW-0645">Protease</keyword>
<name>A0A6M4IXJ0_9BACT</name>
<protein>
    <submittedName>
        <fullName evidence="9">Rhomboid family intramembrane serine protease</fullName>
    </submittedName>
</protein>
<dbReference type="GO" id="GO:0004252">
    <property type="term" value="F:serine-type endopeptidase activity"/>
    <property type="evidence" value="ECO:0007669"/>
    <property type="project" value="InterPro"/>
</dbReference>
<dbReference type="GO" id="GO:0016020">
    <property type="term" value="C:membrane"/>
    <property type="evidence" value="ECO:0007669"/>
    <property type="project" value="UniProtKB-SubCell"/>
</dbReference>
<dbReference type="Pfam" id="PF01694">
    <property type="entry name" value="Rhomboid"/>
    <property type="match status" value="1"/>
</dbReference>